<accession>A0A2V3IL78</accession>
<organism evidence="1 2">
    <name type="scientific">Gracilariopsis chorda</name>
    <dbReference type="NCBI Taxonomy" id="448386"/>
    <lineage>
        <taxon>Eukaryota</taxon>
        <taxon>Rhodophyta</taxon>
        <taxon>Florideophyceae</taxon>
        <taxon>Rhodymeniophycidae</taxon>
        <taxon>Gracilariales</taxon>
        <taxon>Gracilariaceae</taxon>
        <taxon>Gracilariopsis</taxon>
    </lineage>
</organism>
<protein>
    <submittedName>
        <fullName evidence="1">Uncharacterized protein</fullName>
    </submittedName>
</protein>
<name>A0A2V3IL78_9FLOR</name>
<dbReference type="EMBL" id="NBIV01000187">
    <property type="protein sequence ID" value="PXF41890.1"/>
    <property type="molecule type" value="Genomic_DNA"/>
</dbReference>
<dbReference type="AlphaFoldDB" id="A0A2V3IL78"/>
<evidence type="ECO:0000313" key="1">
    <source>
        <dbReference type="EMBL" id="PXF41890.1"/>
    </source>
</evidence>
<proteinExistence type="predicted"/>
<keyword evidence="2" id="KW-1185">Reference proteome</keyword>
<sequence length="49" mass="5602">MIDQEPAMLPKAAWRRSRNCDKDSMDLYTVGLLIFVVLAGTGKEVYREI</sequence>
<evidence type="ECO:0000313" key="2">
    <source>
        <dbReference type="Proteomes" id="UP000247409"/>
    </source>
</evidence>
<gene>
    <name evidence="1" type="ORF">BWQ96_08392</name>
</gene>
<comment type="caution">
    <text evidence="1">The sequence shown here is derived from an EMBL/GenBank/DDBJ whole genome shotgun (WGS) entry which is preliminary data.</text>
</comment>
<dbReference type="Proteomes" id="UP000247409">
    <property type="component" value="Unassembled WGS sequence"/>
</dbReference>
<reference evidence="1 2" key="1">
    <citation type="journal article" date="2018" name="Mol. Biol. Evol.">
        <title>Analysis of the draft genome of the red seaweed Gracilariopsis chorda provides insights into genome size evolution in Rhodophyta.</title>
        <authorList>
            <person name="Lee J."/>
            <person name="Yang E.C."/>
            <person name="Graf L."/>
            <person name="Yang J.H."/>
            <person name="Qiu H."/>
            <person name="Zel Zion U."/>
            <person name="Chan C.X."/>
            <person name="Stephens T.G."/>
            <person name="Weber A.P.M."/>
            <person name="Boo G.H."/>
            <person name="Boo S.M."/>
            <person name="Kim K.M."/>
            <person name="Shin Y."/>
            <person name="Jung M."/>
            <person name="Lee S.J."/>
            <person name="Yim H.S."/>
            <person name="Lee J.H."/>
            <person name="Bhattacharya D."/>
            <person name="Yoon H.S."/>
        </authorList>
    </citation>
    <scope>NUCLEOTIDE SEQUENCE [LARGE SCALE GENOMIC DNA]</scope>
    <source>
        <strain evidence="1 2">SKKU-2015</strain>
        <tissue evidence="1">Whole body</tissue>
    </source>
</reference>